<dbReference type="InterPro" id="IPR022385">
    <property type="entry name" value="Rhs_assc_core"/>
</dbReference>
<dbReference type="Proteomes" id="UP000658258">
    <property type="component" value="Unassembled WGS sequence"/>
</dbReference>
<evidence type="ECO:0008006" key="3">
    <source>
        <dbReference type="Google" id="ProtNLM"/>
    </source>
</evidence>
<comment type="caution">
    <text evidence="1">The sequence shown here is derived from an EMBL/GenBank/DDBJ whole genome shotgun (WGS) entry which is preliminary data.</text>
</comment>
<organism evidence="1 2">
    <name type="scientific">Roseivirga thermotolerans</name>
    <dbReference type="NCBI Taxonomy" id="1758176"/>
    <lineage>
        <taxon>Bacteria</taxon>
        <taxon>Pseudomonadati</taxon>
        <taxon>Bacteroidota</taxon>
        <taxon>Cytophagia</taxon>
        <taxon>Cytophagales</taxon>
        <taxon>Roseivirgaceae</taxon>
        <taxon>Roseivirga</taxon>
    </lineage>
</organism>
<gene>
    <name evidence="1" type="ORF">GCM10011340_36030</name>
</gene>
<proteinExistence type="predicted"/>
<dbReference type="NCBIfam" id="TIGR03696">
    <property type="entry name" value="Rhs_assc_core"/>
    <property type="match status" value="1"/>
</dbReference>
<accession>A0ABQ3IEX7</accession>
<dbReference type="Gene3D" id="2.180.10.10">
    <property type="entry name" value="RHS repeat-associated core"/>
    <property type="match status" value="1"/>
</dbReference>
<evidence type="ECO:0000313" key="2">
    <source>
        <dbReference type="Proteomes" id="UP000658258"/>
    </source>
</evidence>
<reference evidence="2" key="1">
    <citation type="journal article" date="2019" name="Int. J. Syst. Evol. Microbiol.">
        <title>The Global Catalogue of Microorganisms (GCM) 10K type strain sequencing project: providing services to taxonomists for standard genome sequencing and annotation.</title>
        <authorList>
            <consortium name="The Broad Institute Genomics Platform"/>
            <consortium name="The Broad Institute Genome Sequencing Center for Infectious Disease"/>
            <person name="Wu L."/>
            <person name="Ma J."/>
        </authorList>
    </citation>
    <scope>NUCLEOTIDE SEQUENCE [LARGE SCALE GENOMIC DNA]</scope>
    <source>
        <strain evidence="2">CGMCC 1.15111</strain>
    </source>
</reference>
<dbReference type="EMBL" id="BNAG01000007">
    <property type="protein sequence ID" value="GHE75973.1"/>
    <property type="molecule type" value="Genomic_DNA"/>
</dbReference>
<evidence type="ECO:0000313" key="1">
    <source>
        <dbReference type="EMBL" id="GHE75973.1"/>
    </source>
</evidence>
<keyword evidence="2" id="KW-1185">Reference proteome</keyword>
<sequence>MFRGYDPQLGRFNQVDPLAELFYAWTPYQFGFNDPIFWSDPLGLSPQGNSSYAICPTCPDDPFYDPYCESSDTYIYEEGLSIFPFLETVTVIGQREDEEDDSEWFGYLGDVANSGGLVAAGLAPTFRDAASLAKHNPSGSVPLWLKKNIFEETTRLPNNNALKIGNLKGSAVLKINRVTSVAGPAMGALSVVSTGADIISDGELSAGDGVQALITGAQIVFPVFGVIYGAIDLGFTVFTDQSLTSRIKEGIDSNINGSIKLK</sequence>
<name>A0ABQ3IEX7_9BACT</name>
<protein>
    <recommendedName>
        <fullName evidence="3">RHS repeat-associated core domain-containing protein</fullName>
    </recommendedName>
</protein>